<evidence type="ECO:0000313" key="2">
    <source>
        <dbReference type="EMBL" id="MBP1907716.1"/>
    </source>
</evidence>
<keyword evidence="1" id="KW-1133">Transmembrane helix</keyword>
<name>A0ABS4FYR4_9BACL</name>
<dbReference type="PANTHER" id="PTHR35813:SF1">
    <property type="entry name" value="INNER MEMBRANE PROTEIN YBAN"/>
    <property type="match status" value="1"/>
</dbReference>
<evidence type="ECO:0000313" key="3">
    <source>
        <dbReference type="Proteomes" id="UP001519272"/>
    </source>
</evidence>
<keyword evidence="1" id="KW-0812">Transmembrane</keyword>
<dbReference type="InterPro" id="IPR007401">
    <property type="entry name" value="DUF454"/>
</dbReference>
<organism evidence="2 3">
    <name type="scientific">Paenibacillus turicensis</name>
    <dbReference type="NCBI Taxonomy" id="160487"/>
    <lineage>
        <taxon>Bacteria</taxon>
        <taxon>Bacillati</taxon>
        <taxon>Bacillota</taxon>
        <taxon>Bacilli</taxon>
        <taxon>Bacillales</taxon>
        <taxon>Paenibacillaceae</taxon>
        <taxon>Paenibacillus</taxon>
    </lineage>
</organism>
<dbReference type="PANTHER" id="PTHR35813">
    <property type="entry name" value="INNER MEMBRANE PROTEIN YBAN"/>
    <property type="match status" value="1"/>
</dbReference>
<proteinExistence type="predicted"/>
<protein>
    <submittedName>
        <fullName evidence="2">Uncharacterized membrane protein YbaN (DUF454 family)</fullName>
    </submittedName>
</protein>
<sequence>MKFIYIGLGFLFFGLGAVGVVLPVLPTTPFLLLAAFFFAKGSARFNTWFLSTKLYKKYLHEFIQHREMSLKSKISILSFASTMLIIAFILTDLLFLRIFIGLVIIYKYYFFVTKIKTKREVTSCA</sequence>
<dbReference type="Proteomes" id="UP001519272">
    <property type="component" value="Unassembled WGS sequence"/>
</dbReference>
<dbReference type="Pfam" id="PF04304">
    <property type="entry name" value="DUF454"/>
    <property type="match status" value="1"/>
</dbReference>
<feature type="transmembrane region" description="Helical" evidence="1">
    <location>
        <begin position="70"/>
        <end position="89"/>
    </location>
</feature>
<feature type="transmembrane region" description="Helical" evidence="1">
    <location>
        <begin position="95"/>
        <end position="112"/>
    </location>
</feature>
<gene>
    <name evidence="2" type="ORF">J2Z32_004397</name>
</gene>
<feature type="transmembrane region" description="Helical" evidence="1">
    <location>
        <begin position="29"/>
        <end position="49"/>
    </location>
</feature>
<keyword evidence="3" id="KW-1185">Reference proteome</keyword>
<comment type="caution">
    <text evidence="2">The sequence shown here is derived from an EMBL/GenBank/DDBJ whole genome shotgun (WGS) entry which is preliminary data.</text>
</comment>
<dbReference type="EMBL" id="JAGGKG010000032">
    <property type="protein sequence ID" value="MBP1907716.1"/>
    <property type="molecule type" value="Genomic_DNA"/>
</dbReference>
<keyword evidence="1" id="KW-0472">Membrane</keyword>
<reference evidence="2 3" key="1">
    <citation type="submission" date="2021-03" db="EMBL/GenBank/DDBJ databases">
        <title>Genomic Encyclopedia of Type Strains, Phase IV (KMG-IV): sequencing the most valuable type-strain genomes for metagenomic binning, comparative biology and taxonomic classification.</title>
        <authorList>
            <person name="Goeker M."/>
        </authorList>
    </citation>
    <scope>NUCLEOTIDE SEQUENCE [LARGE SCALE GENOMIC DNA]</scope>
    <source>
        <strain evidence="2 3">DSM 14349</strain>
    </source>
</reference>
<dbReference type="PIRSF" id="PIRSF016789">
    <property type="entry name" value="DUF454"/>
    <property type="match status" value="1"/>
</dbReference>
<accession>A0ABS4FYR4</accession>
<dbReference type="RefSeq" id="WP_210091292.1">
    <property type="nucleotide sequence ID" value="NZ_JAGGKG010000032.1"/>
</dbReference>
<evidence type="ECO:0000256" key="1">
    <source>
        <dbReference type="SAM" id="Phobius"/>
    </source>
</evidence>